<feature type="region of interest" description="Disordered" evidence="1">
    <location>
        <begin position="290"/>
        <end position="312"/>
    </location>
</feature>
<keyword evidence="2" id="KW-0732">Signal</keyword>
<gene>
    <name evidence="3" type="ORF">NA57DRAFT_56378</name>
</gene>
<dbReference type="OrthoDB" id="3796816at2759"/>
<feature type="compositionally biased region" description="Pro residues" evidence="1">
    <location>
        <begin position="55"/>
        <end position="78"/>
    </location>
</feature>
<evidence type="ECO:0000313" key="4">
    <source>
        <dbReference type="Proteomes" id="UP000799772"/>
    </source>
</evidence>
<proteinExistence type="predicted"/>
<dbReference type="Proteomes" id="UP000799772">
    <property type="component" value="Unassembled WGS sequence"/>
</dbReference>
<feature type="region of interest" description="Disordered" evidence="1">
    <location>
        <begin position="27"/>
        <end position="114"/>
    </location>
</feature>
<comment type="caution">
    <text evidence="3">The sequence shown here is derived from an EMBL/GenBank/DDBJ whole genome shotgun (WGS) entry which is preliminary data.</text>
</comment>
<organism evidence="3 4">
    <name type="scientific">Rhizodiscina lignyota</name>
    <dbReference type="NCBI Taxonomy" id="1504668"/>
    <lineage>
        <taxon>Eukaryota</taxon>
        <taxon>Fungi</taxon>
        <taxon>Dikarya</taxon>
        <taxon>Ascomycota</taxon>
        <taxon>Pezizomycotina</taxon>
        <taxon>Dothideomycetes</taxon>
        <taxon>Pleosporomycetidae</taxon>
        <taxon>Aulographales</taxon>
        <taxon>Rhizodiscinaceae</taxon>
        <taxon>Rhizodiscina</taxon>
    </lineage>
</organism>
<sequence length="364" mass="38063">MEFRWLYILLVLCCILQCLHAAAPAPEVVQPKPNTPETGTEPGPATPETGTEPGPDTPNPAPIPKVPTPNTPTIPKAPTPNTGEEPNPVDSPTALIDAGPLGEYDNNNKQAPFSDFFDGDDDWEPFHQKVFEIIQLEEQSPDNGNGNGNDNTEGNNGQKSNGNTQRPVTPITFGVVTAIVDDSAAANPETIATSTITSVFHPSRPTEACNVWSSLRSYCGNGGTDCACFSSTYYVPDQWNSVAAACAQFQCTGSSGKFCGLASEASSSSSYCSITDRKSIAFAAVTPTTSDSTAKSTAHPAATTSDSVTQSSTIRSAVTPSSAAQTSQGSSSDDSSFAHQVVDVARVGPLVTVSFFVAVLACIW</sequence>
<feature type="region of interest" description="Disordered" evidence="1">
    <location>
        <begin position="139"/>
        <end position="168"/>
    </location>
</feature>
<reference evidence="3" key="1">
    <citation type="journal article" date="2020" name="Stud. Mycol.">
        <title>101 Dothideomycetes genomes: a test case for predicting lifestyles and emergence of pathogens.</title>
        <authorList>
            <person name="Haridas S."/>
            <person name="Albert R."/>
            <person name="Binder M."/>
            <person name="Bloem J."/>
            <person name="Labutti K."/>
            <person name="Salamov A."/>
            <person name="Andreopoulos B."/>
            <person name="Baker S."/>
            <person name="Barry K."/>
            <person name="Bills G."/>
            <person name="Bluhm B."/>
            <person name="Cannon C."/>
            <person name="Castanera R."/>
            <person name="Culley D."/>
            <person name="Daum C."/>
            <person name="Ezra D."/>
            <person name="Gonzalez J."/>
            <person name="Henrissat B."/>
            <person name="Kuo A."/>
            <person name="Liang C."/>
            <person name="Lipzen A."/>
            <person name="Lutzoni F."/>
            <person name="Magnuson J."/>
            <person name="Mondo S."/>
            <person name="Nolan M."/>
            <person name="Ohm R."/>
            <person name="Pangilinan J."/>
            <person name="Park H.-J."/>
            <person name="Ramirez L."/>
            <person name="Alfaro M."/>
            <person name="Sun H."/>
            <person name="Tritt A."/>
            <person name="Yoshinaga Y."/>
            <person name="Zwiers L.-H."/>
            <person name="Turgeon B."/>
            <person name="Goodwin S."/>
            <person name="Spatafora J."/>
            <person name="Crous P."/>
            <person name="Grigoriev I."/>
        </authorList>
    </citation>
    <scope>NUCLEOTIDE SEQUENCE</scope>
    <source>
        <strain evidence="3">CBS 133067</strain>
    </source>
</reference>
<feature type="signal peptide" evidence="2">
    <location>
        <begin position="1"/>
        <end position="21"/>
    </location>
</feature>
<name>A0A9P4IIC7_9PEZI</name>
<feature type="chain" id="PRO_5040482165" description="Extracellular membrane protein CFEM domain-containing protein" evidence="2">
    <location>
        <begin position="22"/>
        <end position="364"/>
    </location>
</feature>
<feature type="compositionally biased region" description="Low complexity" evidence="1">
    <location>
        <begin position="31"/>
        <end position="54"/>
    </location>
</feature>
<dbReference type="EMBL" id="ML978126">
    <property type="protein sequence ID" value="KAF2098731.1"/>
    <property type="molecule type" value="Genomic_DNA"/>
</dbReference>
<accession>A0A9P4IIC7</accession>
<evidence type="ECO:0000256" key="1">
    <source>
        <dbReference type="SAM" id="MobiDB-lite"/>
    </source>
</evidence>
<feature type="compositionally biased region" description="Low complexity" evidence="1">
    <location>
        <begin position="148"/>
        <end position="157"/>
    </location>
</feature>
<dbReference type="AlphaFoldDB" id="A0A9P4IIC7"/>
<evidence type="ECO:0000256" key="2">
    <source>
        <dbReference type="SAM" id="SignalP"/>
    </source>
</evidence>
<feature type="compositionally biased region" description="Polar residues" evidence="1">
    <location>
        <begin position="158"/>
        <end position="167"/>
    </location>
</feature>
<protein>
    <recommendedName>
        <fullName evidence="5">Extracellular membrane protein CFEM domain-containing protein</fullName>
    </recommendedName>
</protein>
<keyword evidence="4" id="KW-1185">Reference proteome</keyword>
<evidence type="ECO:0000313" key="3">
    <source>
        <dbReference type="EMBL" id="KAF2098731.1"/>
    </source>
</evidence>
<evidence type="ECO:0008006" key="5">
    <source>
        <dbReference type="Google" id="ProtNLM"/>
    </source>
</evidence>